<gene>
    <name evidence="5" type="ORF">P775_23345</name>
</gene>
<feature type="domain" description="Resolvase/invertase-type recombinase catalytic" evidence="4">
    <location>
        <begin position="14"/>
        <end position="89"/>
    </location>
</feature>
<dbReference type="SUPFAM" id="SSF53041">
    <property type="entry name" value="Resolvase-like"/>
    <property type="match status" value="1"/>
</dbReference>
<keyword evidence="3" id="KW-0233">DNA recombination</keyword>
<evidence type="ECO:0000256" key="2">
    <source>
        <dbReference type="ARBA" id="ARBA00023125"/>
    </source>
</evidence>
<evidence type="ECO:0000256" key="1">
    <source>
        <dbReference type="ARBA" id="ARBA00022908"/>
    </source>
</evidence>
<evidence type="ECO:0000259" key="4">
    <source>
        <dbReference type="Pfam" id="PF00239"/>
    </source>
</evidence>
<dbReference type="GO" id="GO:0015074">
    <property type="term" value="P:DNA integration"/>
    <property type="evidence" value="ECO:0007669"/>
    <property type="project" value="UniProtKB-KW"/>
</dbReference>
<name>A0A2G8R890_9RHOB</name>
<keyword evidence="1" id="KW-0229">DNA integration</keyword>
<dbReference type="EMBL" id="AWWI01000158">
    <property type="protein sequence ID" value="PIL17713.1"/>
    <property type="molecule type" value="Genomic_DNA"/>
</dbReference>
<dbReference type="InterPro" id="IPR006118">
    <property type="entry name" value="Recombinase_CS"/>
</dbReference>
<organism evidence="5 6">
    <name type="scientific">Puniceibacterium antarcticum</name>
    <dbReference type="NCBI Taxonomy" id="1206336"/>
    <lineage>
        <taxon>Bacteria</taxon>
        <taxon>Pseudomonadati</taxon>
        <taxon>Pseudomonadota</taxon>
        <taxon>Alphaproteobacteria</taxon>
        <taxon>Rhodobacterales</taxon>
        <taxon>Paracoccaceae</taxon>
        <taxon>Puniceibacterium</taxon>
    </lineage>
</organism>
<dbReference type="Pfam" id="PF00239">
    <property type="entry name" value="Resolvase"/>
    <property type="match status" value="1"/>
</dbReference>
<keyword evidence="6" id="KW-1185">Reference proteome</keyword>
<protein>
    <recommendedName>
        <fullName evidence="4">Resolvase/invertase-type recombinase catalytic domain-containing protein</fullName>
    </recommendedName>
</protein>
<sequence length="92" mass="9876">MPATSPKITASLPQPQALMKFAGCAEIHEEQAPGGNSTRQALAQIGKGDTLVAVCIDRLARSLLHLFEVVERLDNKDAFFGSLKDLIDKASL</sequence>
<reference evidence="5 6" key="1">
    <citation type="submission" date="2013-09" db="EMBL/GenBank/DDBJ databases">
        <title>Genome sequencing of Phaeobacter antarcticus sp. nov. SM1211.</title>
        <authorList>
            <person name="Zhang X.-Y."/>
            <person name="Liu C."/>
            <person name="Chen X.-L."/>
            <person name="Xie B.-B."/>
            <person name="Qin Q.-L."/>
            <person name="Rong J.-C."/>
            <person name="Zhang Y.-Z."/>
        </authorList>
    </citation>
    <scope>NUCLEOTIDE SEQUENCE [LARGE SCALE GENOMIC DNA]</scope>
    <source>
        <strain evidence="5 6">SM1211</strain>
    </source>
</reference>
<dbReference type="AlphaFoldDB" id="A0A2G8R890"/>
<dbReference type="Proteomes" id="UP000231259">
    <property type="component" value="Unassembled WGS sequence"/>
</dbReference>
<accession>A0A2G8R890</accession>
<evidence type="ECO:0000256" key="3">
    <source>
        <dbReference type="ARBA" id="ARBA00023172"/>
    </source>
</evidence>
<dbReference type="GO" id="GO:0003677">
    <property type="term" value="F:DNA binding"/>
    <property type="evidence" value="ECO:0007669"/>
    <property type="project" value="UniProtKB-KW"/>
</dbReference>
<dbReference type="InterPro" id="IPR036162">
    <property type="entry name" value="Resolvase-like_N_sf"/>
</dbReference>
<dbReference type="PROSITE" id="PS00398">
    <property type="entry name" value="RECOMBINASES_2"/>
    <property type="match status" value="1"/>
</dbReference>
<evidence type="ECO:0000313" key="6">
    <source>
        <dbReference type="Proteomes" id="UP000231259"/>
    </source>
</evidence>
<dbReference type="InterPro" id="IPR006119">
    <property type="entry name" value="Resolv_N"/>
</dbReference>
<keyword evidence="2" id="KW-0238">DNA-binding</keyword>
<comment type="caution">
    <text evidence="5">The sequence shown here is derived from an EMBL/GenBank/DDBJ whole genome shotgun (WGS) entry which is preliminary data.</text>
</comment>
<dbReference type="Gene3D" id="3.40.50.1390">
    <property type="entry name" value="Resolvase, N-terminal catalytic domain"/>
    <property type="match status" value="1"/>
</dbReference>
<dbReference type="GO" id="GO:0000150">
    <property type="term" value="F:DNA strand exchange activity"/>
    <property type="evidence" value="ECO:0007669"/>
    <property type="project" value="InterPro"/>
</dbReference>
<proteinExistence type="predicted"/>
<evidence type="ECO:0000313" key="5">
    <source>
        <dbReference type="EMBL" id="PIL17713.1"/>
    </source>
</evidence>